<feature type="transmembrane region" description="Helical" evidence="1">
    <location>
        <begin position="148"/>
        <end position="166"/>
    </location>
</feature>
<dbReference type="RefSeq" id="WP_200278390.1">
    <property type="nucleotide sequence ID" value="NZ_JAENII010000005.1"/>
</dbReference>
<keyword evidence="3" id="KW-1185">Reference proteome</keyword>
<keyword evidence="1" id="KW-1133">Transmembrane helix</keyword>
<name>A0A934RAH9_9BACT</name>
<dbReference type="Proteomes" id="UP000658278">
    <property type="component" value="Unassembled WGS sequence"/>
</dbReference>
<dbReference type="EMBL" id="JAENII010000005">
    <property type="protein sequence ID" value="MBK1826945.1"/>
    <property type="molecule type" value="Genomic_DNA"/>
</dbReference>
<evidence type="ECO:0000313" key="2">
    <source>
        <dbReference type="EMBL" id="MBK1826945.1"/>
    </source>
</evidence>
<evidence type="ECO:0000256" key="1">
    <source>
        <dbReference type="SAM" id="Phobius"/>
    </source>
</evidence>
<sequence length="272" mass="30875">MSERIECKPTQWFLLRAAAMLLMFGIFAGMFFKDGKWGYREKNVSYYTWRAVEEAAAKFGEEQSKMTPAEWKEYAESQTLDLPEDRSILPVGTPESLPWPALLADYDVMKEGMANPKKLLFDRYRDEVGMKYDAPDKDFTAGKIFEQWVVFWICLVLTLGALIVLLRTISRKMVLHGTTFQPAGGKPVDIEDLVRLDLRRWDRKGLAFAWARSGNGPERKIRIDGLTYGGFKKEEGEPAEKLMEGLKAGFSGELIEYESEEESAEAPEAAGS</sequence>
<dbReference type="AlphaFoldDB" id="A0A934RAH9"/>
<gene>
    <name evidence="2" type="ORF">JIN81_07935</name>
</gene>
<protein>
    <submittedName>
        <fullName evidence="2">Uncharacterized protein</fullName>
    </submittedName>
</protein>
<accession>A0A934RAH9</accession>
<keyword evidence="1" id="KW-0812">Transmembrane</keyword>
<proteinExistence type="predicted"/>
<feature type="transmembrane region" description="Helical" evidence="1">
    <location>
        <begin position="12"/>
        <end position="32"/>
    </location>
</feature>
<evidence type="ECO:0000313" key="3">
    <source>
        <dbReference type="Proteomes" id="UP000658278"/>
    </source>
</evidence>
<comment type="caution">
    <text evidence="2">The sequence shown here is derived from an EMBL/GenBank/DDBJ whole genome shotgun (WGS) entry which is preliminary data.</text>
</comment>
<organism evidence="2 3">
    <name type="scientific">Haloferula rosea</name>
    <dbReference type="NCBI Taxonomy" id="490093"/>
    <lineage>
        <taxon>Bacteria</taxon>
        <taxon>Pseudomonadati</taxon>
        <taxon>Verrucomicrobiota</taxon>
        <taxon>Verrucomicrobiia</taxon>
        <taxon>Verrucomicrobiales</taxon>
        <taxon>Verrucomicrobiaceae</taxon>
        <taxon>Haloferula</taxon>
    </lineage>
</organism>
<keyword evidence="1" id="KW-0472">Membrane</keyword>
<reference evidence="2" key="1">
    <citation type="submission" date="2021-01" db="EMBL/GenBank/DDBJ databases">
        <title>Modified the classification status of verrucomicrobia.</title>
        <authorList>
            <person name="Feng X."/>
        </authorList>
    </citation>
    <scope>NUCLEOTIDE SEQUENCE</scope>
    <source>
        <strain evidence="2">KCTC 22201</strain>
    </source>
</reference>